<dbReference type="EMBL" id="PDLM01000003">
    <property type="protein sequence ID" value="RDW82580.1"/>
    <property type="molecule type" value="Genomic_DNA"/>
</dbReference>
<comment type="caution">
    <text evidence="2">The sequence shown here is derived from an EMBL/GenBank/DDBJ whole genome shotgun (WGS) entry which is preliminary data.</text>
</comment>
<feature type="compositionally biased region" description="Basic and acidic residues" evidence="1">
    <location>
        <begin position="329"/>
        <end position="341"/>
    </location>
</feature>
<keyword evidence="3" id="KW-1185">Reference proteome</keyword>
<dbReference type="Proteomes" id="UP000256645">
    <property type="component" value="Unassembled WGS sequence"/>
</dbReference>
<feature type="region of interest" description="Disordered" evidence="1">
    <location>
        <begin position="1"/>
        <end position="70"/>
    </location>
</feature>
<feature type="compositionally biased region" description="Acidic residues" evidence="1">
    <location>
        <begin position="155"/>
        <end position="169"/>
    </location>
</feature>
<proteinExistence type="predicted"/>
<dbReference type="Gene3D" id="2.60.270.60">
    <property type="match status" value="1"/>
</dbReference>
<name>A0A3D8S8M3_9HELO</name>
<feature type="compositionally biased region" description="Polar residues" evidence="1">
    <location>
        <begin position="49"/>
        <end position="58"/>
    </location>
</feature>
<accession>A0A3D8S8M3</accession>
<sequence length="341" mass="36663">MSTPTSILPSIQGKDPPAAALTSPDPPPTTSPTPEHPEPSDAHPAIPIISTTRASTMSLPPTPPVPNLINPSQPSSAVYLPTRSIPPHESAVFSKTVGKEAAPRPSFAPFFTLVHDSTSQNTFHPSRIHYIFSDDDESEVLAAACVRAIHQREAAEEDAEEGDGDDDMESSGSTYKGRAAARKGKDRQEREERVVIVDVNETGDGITKAVSLSEKWQILSSEVANAPTWEGETADEEDEEQGAKGMMLRIDGVAVPTAEDVVERGENSALVGEDQMQGLLEGFERKMRVLRKIVDSGGIEMERGPSASGDAIKAVMERAEDEDQEETALDDKGKGKEKEEA</sequence>
<dbReference type="AlphaFoldDB" id="A0A3D8S8M3"/>
<feature type="region of interest" description="Disordered" evidence="1">
    <location>
        <begin position="152"/>
        <end position="191"/>
    </location>
</feature>
<dbReference type="STRING" id="1849047.A0A3D8S8M3"/>
<dbReference type="OrthoDB" id="1681166at2759"/>
<gene>
    <name evidence="2" type="ORF">BP6252_03692</name>
</gene>
<protein>
    <submittedName>
        <fullName evidence="2">Uncharacterized protein</fullName>
    </submittedName>
</protein>
<organism evidence="2 3">
    <name type="scientific">Coleophoma cylindrospora</name>
    <dbReference type="NCBI Taxonomy" id="1849047"/>
    <lineage>
        <taxon>Eukaryota</taxon>
        <taxon>Fungi</taxon>
        <taxon>Dikarya</taxon>
        <taxon>Ascomycota</taxon>
        <taxon>Pezizomycotina</taxon>
        <taxon>Leotiomycetes</taxon>
        <taxon>Helotiales</taxon>
        <taxon>Dermateaceae</taxon>
        <taxon>Coleophoma</taxon>
    </lineage>
</organism>
<reference evidence="2 3" key="1">
    <citation type="journal article" date="2018" name="IMA Fungus">
        <title>IMA Genome-F 9: Draft genome sequence of Annulohypoxylon stygium, Aspergillus mulundensis, Berkeleyomyces basicola (syn. Thielaviopsis basicola), Ceratocystis smalleyi, two Cercospora beticola strains, Coleophoma cylindrospora, Fusarium fracticaudum, Phialophora cf. hyalina, and Morchella septimelata.</title>
        <authorList>
            <person name="Wingfield B.D."/>
            <person name="Bills G.F."/>
            <person name="Dong Y."/>
            <person name="Huang W."/>
            <person name="Nel W.J."/>
            <person name="Swalarsk-Parry B.S."/>
            <person name="Vaghefi N."/>
            <person name="Wilken P.M."/>
            <person name="An Z."/>
            <person name="de Beer Z.W."/>
            <person name="De Vos L."/>
            <person name="Chen L."/>
            <person name="Duong T.A."/>
            <person name="Gao Y."/>
            <person name="Hammerbacher A."/>
            <person name="Kikkert J.R."/>
            <person name="Li Y."/>
            <person name="Li H."/>
            <person name="Li K."/>
            <person name="Li Q."/>
            <person name="Liu X."/>
            <person name="Ma X."/>
            <person name="Naidoo K."/>
            <person name="Pethybridge S.J."/>
            <person name="Sun J."/>
            <person name="Steenkamp E.T."/>
            <person name="van der Nest M.A."/>
            <person name="van Wyk S."/>
            <person name="Wingfield M.J."/>
            <person name="Xiong C."/>
            <person name="Yue Q."/>
            <person name="Zhang X."/>
        </authorList>
    </citation>
    <scope>NUCLEOTIDE SEQUENCE [LARGE SCALE GENOMIC DNA]</scope>
    <source>
        <strain evidence="2 3">BP6252</strain>
    </source>
</reference>
<evidence type="ECO:0000256" key="1">
    <source>
        <dbReference type="SAM" id="MobiDB-lite"/>
    </source>
</evidence>
<evidence type="ECO:0000313" key="3">
    <source>
        <dbReference type="Proteomes" id="UP000256645"/>
    </source>
</evidence>
<evidence type="ECO:0000313" key="2">
    <source>
        <dbReference type="EMBL" id="RDW82580.1"/>
    </source>
</evidence>
<feature type="compositionally biased region" description="Acidic residues" evidence="1">
    <location>
        <begin position="319"/>
        <end position="328"/>
    </location>
</feature>
<feature type="region of interest" description="Disordered" evidence="1">
    <location>
        <begin position="297"/>
        <end position="341"/>
    </location>
</feature>